<reference evidence="1" key="1">
    <citation type="submission" date="2021-06" db="EMBL/GenBank/DDBJ databases">
        <authorList>
            <person name="Kallberg Y."/>
            <person name="Tangrot J."/>
            <person name="Rosling A."/>
        </authorList>
    </citation>
    <scope>NUCLEOTIDE SEQUENCE</scope>
    <source>
        <strain evidence="1">MA453B</strain>
    </source>
</reference>
<dbReference type="AlphaFoldDB" id="A0A9N9CE75"/>
<accession>A0A9N9CE75</accession>
<protein>
    <submittedName>
        <fullName evidence="1">9404_t:CDS:1</fullName>
    </submittedName>
</protein>
<sequence>MPRFPWSPITASAGVLLSNDYQNEYYNNYSSTYDIALYIKAAVNLRIKGVTNLENRINEALNNDTLSIHELTKKFGEYYATKLYFGGRLTKTIRITKLEFSRQKSGTASFKTTIDSDVANMELNISHQNKHGENNKNRKEYDKIVSYGEDNWKVVDYDVEPIFNILKHTNIYKKVVKKILGKRILYKNINTIPFSPNEQYIHYNLNVCKDLEPILHNCQIFPSITRGKSPCTLKIFWMVIGYPIDFTYGSEIEFKYSGHEVVDKINSNNYSKPIKIQISEDFKKQNFCILVTCDEFFTQENKETLKTVMGVKLFMNNNNLVSRAFIFNPGAQTLNNMNCSTLKISYSIAEIDRSFSALEKKSSISIFNKQQALYKIPKRLYKHIEQMFITVYDQEEFVTITPKNIIFFSISDPVDKYLNILSFSLF</sequence>
<dbReference type="EMBL" id="CAJVPY010003689">
    <property type="protein sequence ID" value="CAG8598631.1"/>
    <property type="molecule type" value="Genomic_DNA"/>
</dbReference>
<keyword evidence="2" id="KW-1185">Reference proteome</keyword>
<comment type="caution">
    <text evidence="1">The sequence shown here is derived from an EMBL/GenBank/DDBJ whole genome shotgun (WGS) entry which is preliminary data.</text>
</comment>
<evidence type="ECO:0000313" key="2">
    <source>
        <dbReference type="Proteomes" id="UP000789405"/>
    </source>
</evidence>
<dbReference type="Proteomes" id="UP000789405">
    <property type="component" value="Unassembled WGS sequence"/>
</dbReference>
<name>A0A9N9CE75_9GLOM</name>
<organism evidence="1 2">
    <name type="scientific">Dentiscutata erythropus</name>
    <dbReference type="NCBI Taxonomy" id="1348616"/>
    <lineage>
        <taxon>Eukaryota</taxon>
        <taxon>Fungi</taxon>
        <taxon>Fungi incertae sedis</taxon>
        <taxon>Mucoromycota</taxon>
        <taxon>Glomeromycotina</taxon>
        <taxon>Glomeromycetes</taxon>
        <taxon>Diversisporales</taxon>
        <taxon>Gigasporaceae</taxon>
        <taxon>Dentiscutata</taxon>
    </lineage>
</organism>
<evidence type="ECO:0000313" key="1">
    <source>
        <dbReference type="EMBL" id="CAG8598631.1"/>
    </source>
</evidence>
<proteinExistence type="predicted"/>
<gene>
    <name evidence="1" type="ORF">DERYTH_LOCUS7529</name>
</gene>